<reference evidence="2" key="1">
    <citation type="submission" date="2017-04" db="EMBL/GenBank/DDBJ databases">
        <title>Unveiling RNA virosphere associated with marine microorganisms.</title>
        <authorList>
            <person name="Urayama S."/>
            <person name="Takaki Y."/>
            <person name="Nishi S."/>
            <person name="Yoshida Y."/>
            <person name="Deguchi S."/>
            <person name="Takai K."/>
            <person name="Nunoura T."/>
        </authorList>
    </citation>
    <scope>NUCLEOTIDE SEQUENCE</scope>
</reference>
<dbReference type="EMBL" id="BDQA01000377">
    <property type="protein sequence ID" value="GBH21838.1"/>
    <property type="molecule type" value="Genomic_RNA"/>
</dbReference>
<dbReference type="AlphaFoldDB" id="A0A2V0RH31"/>
<evidence type="ECO:0000313" key="2">
    <source>
        <dbReference type="EMBL" id="GBH21838.1"/>
    </source>
</evidence>
<proteinExistence type="predicted"/>
<accession>A0A2V0RH31</accession>
<protein>
    <submittedName>
        <fullName evidence="2">Uncharacterized protein</fullName>
    </submittedName>
</protein>
<sequence>MNSTRGRNLVRHRISDGRRRAPRARTSFLKPPPSVKPPSAGVKPEPEPEAEESKPPMEEEIEEEVELVDPHPTVEEAAELTIVSQPVEPTRIIDIRKPRELLDLPLLISKEDLADITSRDSISMDDGYEVLLIESQPMQPEPAPIPPENAGGEEEKTLLPKEWDEAVATTLLPGAGVGSTNEIGDVLISAGGLVAAPGVPKPNAVVGIGMAKTGDIIKSLNKGDYTGAIYDASPIAALQMDEQSGAIDRMVKTFGLVGSLVSGDLGGAKDSLLTPAPEAEERKPSEHIAVIGKEVADYGEALGSGLTTGLSNLDKVGEGFKVLGGIFNAASKFDDMTEYVTSLPGIRKVEEDRYYTVYFYPRKGITYIEWKPTEDVRNILSRSKFKNVLREWTEDFVAAAGAKVPAWSRRVKYINAKYGPESDTVKHYGYSRGGGIATHLGGTGYGTGYFSSYAPSATSKSKLSGDVMHDLIINPLSYMLLLRKRMQLT</sequence>
<evidence type="ECO:0000256" key="1">
    <source>
        <dbReference type="SAM" id="MobiDB-lite"/>
    </source>
</evidence>
<feature type="region of interest" description="Disordered" evidence="1">
    <location>
        <begin position="1"/>
        <end position="60"/>
    </location>
</feature>
<organism evidence="2">
    <name type="scientific">viral metagenome</name>
    <dbReference type="NCBI Taxonomy" id="1070528"/>
    <lineage>
        <taxon>unclassified sequences</taxon>
        <taxon>metagenomes</taxon>
        <taxon>organismal metagenomes</taxon>
    </lineage>
</organism>
<comment type="caution">
    <text evidence="2">The sequence shown here is derived from an EMBL/GenBank/DDBJ whole genome shotgun (WGS) entry which is preliminary data.</text>
</comment>
<name>A0A2V0RH31_9ZZZZ</name>